<accession>A0A8J2SAX8</accession>
<dbReference type="EMBL" id="CAKKNE010000001">
    <property type="protein sequence ID" value="CAH0364909.1"/>
    <property type="molecule type" value="Genomic_DNA"/>
</dbReference>
<organism evidence="1 2">
    <name type="scientific">Pelagomonas calceolata</name>
    <dbReference type="NCBI Taxonomy" id="35677"/>
    <lineage>
        <taxon>Eukaryota</taxon>
        <taxon>Sar</taxon>
        <taxon>Stramenopiles</taxon>
        <taxon>Ochrophyta</taxon>
        <taxon>Pelagophyceae</taxon>
        <taxon>Pelagomonadales</taxon>
        <taxon>Pelagomonadaceae</taxon>
        <taxon>Pelagomonas</taxon>
    </lineage>
</organism>
<evidence type="ECO:0000313" key="2">
    <source>
        <dbReference type="Proteomes" id="UP000789595"/>
    </source>
</evidence>
<sequence length="177" mass="19956">MSDSISYAIRDEAKDMDEKENECVAREAYAKTVDQQYKSKIQQYKRSKDLGRQLLARLSDEEADLRRAATAWVHNFTQAQRQATSARGHCELRALWFSRCRNEARALVGETVEGFSRTFFRTTLTWSLGSGCTLDSVLDHKRSAVSHHEAYEDDVSDAAPEGDDWAAVALPGAGRHK</sequence>
<reference evidence="1" key="1">
    <citation type="submission" date="2021-11" db="EMBL/GenBank/DDBJ databases">
        <authorList>
            <consortium name="Genoscope - CEA"/>
            <person name="William W."/>
        </authorList>
    </citation>
    <scope>NUCLEOTIDE SEQUENCE</scope>
</reference>
<dbReference type="Proteomes" id="UP000789595">
    <property type="component" value="Unassembled WGS sequence"/>
</dbReference>
<name>A0A8J2SAX8_9STRA</name>
<proteinExistence type="predicted"/>
<dbReference type="AlphaFoldDB" id="A0A8J2SAX8"/>
<gene>
    <name evidence="1" type="ORF">PECAL_1P12990</name>
</gene>
<comment type="caution">
    <text evidence="1">The sequence shown here is derived from an EMBL/GenBank/DDBJ whole genome shotgun (WGS) entry which is preliminary data.</text>
</comment>
<evidence type="ECO:0000313" key="1">
    <source>
        <dbReference type="EMBL" id="CAH0364909.1"/>
    </source>
</evidence>
<protein>
    <submittedName>
        <fullName evidence="1">Uncharacterized protein</fullName>
    </submittedName>
</protein>
<keyword evidence="2" id="KW-1185">Reference proteome</keyword>